<comment type="caution">
    <text evidence="1">The sequence shown here is derived from an EMBL/GenBank/DDBJ whole genome shotgun (WGS) entry which is preliminary data.</text>
</comment>
<dbReference type="Proteomes" id="UP001635816">
    <property type="component" value="Unassembled WGS sequence"/>
</dbReference>
<protein>
    <submittedName>
        <fullName evidence="1">Uncharacterized protein</fullName>
    </submittedName>
</protein>
<sequence>MVEVQELARGEDQEYLGPFEFTEEARRQAAEDPRGWASMVGVSRLVGQPFTAVVLSRKGP</sequence>
<dbReference type="RefSeq" id="WP_409543864.1">
    <property type="nucleotide sequence ID" value="NZ_JBKBDD010000006.1"/>
</dbReference>
<reference evidence="1 2" key="1">
    <citation type="submission" date="2024-12" db="EMBL/GenBank/DDBJ databases">
        <title>The coexistence of Mycolicibacterium septicum and Mycolicibacterium nivoides in clinical samples.</title>
        <authorList>
            <person name="Wang C."/>
            <person name="Feng Y."/>
            <person name="Zong Z."/>
        </authorList>
    </citation>
    <scope>NUCLEOTIDE SEQUENCE [LARGE SCALE GENOMIC DNA]</scope>
    <source>
        <strain evidence="1 2">120309</strain>
    </source>
</reference>
<dbReference type="EMBL" id="JBKBDD010000006">
    <property type="protein sequence ID" value="MFN6545035.1"/>
    <property type="molecule type" value="Genomic_DNA"/>
</dbReference>
<keyword evidence="2" id="KW-1185">Reference proteome</keyword>
<gene>
    <name evidence="1" type="ORF">ACK4CT_17765</name>
</gene>
<evidence type="ECO:0000313" key="1">
    <source>
        <dbReference type="EMBL" id="MFN6545035.1"/>
    </source>
</evidence>
<name>A0ABW9LBT4_9MYCO</name>
<evidence type="ECO:0000313" key="2">
    <source>
        <dbReference type="Proteomes" id="UP001635816"/>
    </source>
</evidence>
<accession>A0ABW9LBT4</accession>
<proteinExistence type="predicted"/>
<organism evidence="1 2">
    <name type="scientific">Mycolicibacterium nivoides</name>
    <dbReference type="NCBI Taxonomy" id="2487344"/>
    <lineage>
        <taxon>Bacteria</taxon>
        <taxon>Bacillati</taxon>
        <taxon>Actinomycetota</taxon>
        <taxon>Actinomycetes</taxon>
        <taxon>Mycobacteriales</taxon>
        <taxon>Mycobacteriaceae</taxon>
        <taxon>Mycolicibacterium</taxon>
    </lineage>
</organism>